<keyword evidence="2 5" id="KW-0963">Cytoplasm</keyword>
<feature type="domain" description="Gamma tubulin complex component protein N-terminal" evidence="7">
    <location>
        <begin position="345"/>
        <end position="557"/>
    </location>
</feature>
<dbReference type="GO" id="GO:0000922">
    <property type="term" value="C:spindle pole"/>
    <property type="evidence" value="ECO:0007669"/>
    <property type="project" value="InterPro"/>
</dbReference>
<dbReference type="OMA" id="ILRFWLM"/>
<dbReference type="GO" id="GO:0031122">
    <property type="term" value="P:cytoplasmic microtubule organization"/>
    <property type="evidence" value="ECO:0007669"/>
    <property type="project" value="TreeGrafter"/>
</dbReference>
<dbReference type="GO" id="GO:0000278">
    <property type="term" value="P:mitotic cell cycle"/>
    <property type="evidence" value="ECO:0007669"/>
    <property type="project" value="TreeGrafter"/>
</dbReference>
<sequence length="1080" mass="125104">MAEDPRYPCVLRNLEKLVKCLVGKDLPNVKLNSLFQYAVHKVRNHRCLSTNSHQVSRSIENLVDRFHFEGLMQQAKAVRFLGSVIMNHGVWKDHYEVDIQYSILDFLLHMAYEPIQMHRRNRILMEERLVAIRDAIQSAPAFNTSGDPAKPNPVEFEINWGAYLREDLIPIERYDSDSTLSDWSEEASSEESSYYETEQDAVTSLDQKEMAMVYENCRAYPMGTNTYVPSPQRTARKKKTTFTIIQPECISFSGTQSRHNWCTLPKLKALEPPRPPIDVSNYSVDHLAKTIHSHWWRDDINVHTLTPTKNPCANFAIAHVQHMNRYSRSLIKQSLPKTVNEMCLLREIIFMFFEPVDCCFFEVRPEKLEIIVRSNVSICSVSHGTLKSTLDEEVQPALQAMYRLRQLVKDLLRPTGGKTTTGTLECFAGGLRDLMQPIVQQLLVFERRLLDRASGKKDSGVTLIGFVLHMREQFKQLQDLQLVASDAVVDAPPHLRSAYLLTKLYRHTRIHVTYQKMVTALLLMTLRRFCEISDNWWRHAELNDSRLEFIVEYSSTDGQGICERRLPEDAPPEHKAILAELQDCDFYKLLITYAMESGETQELLAIINLLGDLVNSTQQLRPLHDDLIRQYFDELKIFTGCAQPKGRRRESVLNPTPQKFSQFFERTLLATAQIGDRRLIGMLNQHIRCDRACAIKMEQEPVPLQVLDILEALEKCTQLQLPQVMPRALSKVLRQRCDRASKYMMHWYREELLIADHVHFLRNVLMFQADYIMYPFYTSLFRQIESGQNWASSSDLTTELYDILDRHYPNMACELYVEVVSRSRAHSLKVYEALNAIAMAYMMSTALERIITAKQMLSYNKIWRLMLKVKWAIWKLESMHFIKRKGSEVYGPLDLVGLTVRRLEILRFWLISMISSLHTHLCTHVLQAIGAHFEEQLPKVSTIRELAKLHEEYLNSICKHCLLTEEFDGFHTALEQIFHLIFVLDMEWNSCCNYLNVSHALSLDISSDNTLSLDEADSYYHTEEANKAMEYLALNQVGEIEGTYIRCHQMMAGILTNLVYKHDQKFLNSLEVAISSSLPC</sequence>
<comment type="caution">
    <text evidence="8">The sequence shown here is derived from an EMBL/GenBank/DDBJ whole genome shotgun (WGS) entry which is preliminary data.</text>
</comment>
<dbReference type="Pfam" id="PF04130">
    <property type="entry name" value="GCP_C_terminal"/>
    <property type="match status" value="1"/>
</dbReference>
<evidence type="ECO:0000259" key="6">
    <source>
        <dbReference type="Pfam" id="PF04130"/>
    </source>
</evidence>
<dbReference type="InterPro" id="IPR042241">
    <property type="entry name" value="GCP_C_sf"/>
</dbReference>
<dbReference type="InterPro" id="IPR007259">
    <property type="entry name" value="GCP"/>
</dbReference>
<evidence type="ECO:0000256" key="5">
    <source>
        <dbReference type="RuleBase" id="RU363050"/>
    </source>
</evidence>
<reference evidence="8 9" key="1">
    <citation type="journal article" date="2019" name="J. Hered.">
        <title>An Improved Genome Assembly for Drosophila navojoa, the Basal Species in the mojavensis Cluster.</title>
        <authorList>
            <person name="Vanderlinde T."/>
            <person name="Dupim E.G."/>
            <person name="Nazario-Yepiz N.O."/>
            <person name="Carvalho A.B."/>
        </authorList>
    </citation>
    <scope>NUCLEOTIDE SEQUENCE [LARGE SCALE GENOMIC DNA]</scope>
    <source>
        <strain evidence="8">Navoj_Jal97</strain>
        <tissue evidence="8">Whole organism</tissue>
    </source>
</reference>
<keyword evidence="4 5" id="KW-0206">Cytoskeleton</keyword>
<dbReference type="OrthoDB" id="66546at2759"/>
<dbReference type="PANTHER" id="PTHR19302:SF33">
    <property type="entry name" value="GAMMA-TUBULIN COMPLEX COMPONENT 5"/>
    <property type="match status" value="1"/>
</dbReference>
<dbReference type="GO" id="GO:0051321">
    <property type="term" value="P:meiotic cell cycle"/>
    <property type="evidence" value="ECO:0007669"/>
    <property type="project" value="TreeGrafter"/>
</dbReference>
<dbReference type="InterPro" id="IPR040457">
    <property type="entry name" value="GCP_C"/>
</dbReference>
<evidence type="ECO:0000256" key="3">
    <source>
        <dbReference type="ARBA" id="ARBA00022701"/>
    </source>
</evidence>
<dbReference type="InterPro" id="IPR059169">
    <property type="entry name" value="GCP5_N_ext"/>
</dbReference>
<keyword evidence="3 5" id="KW-0493">Microtubule</keyword>
<dbReference type="GO" id="GO:0043015">
    <property type="term" value="F:gamma-tubulin binding"/>
    <property type="evidence" value="ECO:0007669"/>
    <property type="project" value="InterPro"/>
</dbReference>
<evidence type="ECO:0000256" key="2">
    <source>
        <dbReference type="ARBA" id="ARBA00022490"/>
    </source>
</evidence>
<accession>A0A484AW41</accession>
<dbReference type="GO" id="GO:0005874">
    <property type="term" value="C:microtubule"/>
    <property type="evidence" value="ECO:0007669"/>
    <property type="project" value="UniProtKB-KW"/>
</dbReference>
<name>A0A484AW41_DRONA</name>
<dbReference type="Proteomes" id="UP000295192">
    <property type="component" value="Unassembled WGS sequence"/>
</dbReference>
<dbReference type="GO" id="GO:0051225">
    <property type="term" value="P:spindle assembly"/>
    <property type="evidence" value="ECO:0007669"/>
    <property type="project" value="TreeGrafter"/>
</dbReference>
<dbReference type="PANTHER" id="PTHR19302">
    <property type="entry name" value="GAMMA TUBULIN COMPLEX PROTEIN"/>
    <property type="match status" value="1"/>
</dbReference>
<protein>
    <recommendedName>
        <fullName evidence="5">Gamma-tubulin complex component</fullName>
    </recommendedName>
</protein>
<dbReference type="Gene3D" id="1.20.120.1900">
    <property type="entry name" value="Gamma-tubulin complex, C-terminal domain"/>
    <property type="match status" value="1"/>
</dbReference>
<feature type="domain" description="Gamma tubulin complex component C-terminal" evidence="6">
    <location>
        <begin position="756"/>
        <end position="1071"/>
    </location>
</feature>
<evidence type="ECO:0000313" key="8">
    <source>
        <dbReference type="EMBL" id="TDG40624.1"/>
    </source>
</evidence>
<comment type="similarity">
    <text evidence="1 5">Belongs to the TUBGCP family.</text>
</comment>
<dbReference type="GO" id="GO:0000930">
    <property type="term" value="C:gamma-tubulin complex"/>
    <property type="evidence" value="ECO:0007669"/>
    <property type="project" value="TreeGrafter"/>
</dbReference>
<dbReference type="GO" id="GO:0007020">
    <property type="term" value="P:microtubule nucleation"/>
    <property type="evidence" value="ECO:0007669"/>
    <property type="project" value="InterPro"/>
</dbReference>
<gene>
    <name evidence="8" type="ORF">AWZ03_012959</name>
</gene>
<keyword evidence="9" id="KW-1185">Reference proteome</keyword>
<organism evidence="8 9">
    <name type="scientific">Drosophila navojoa</name>
    <name type="common">Fruit fly</name>
    <dbReference type="NCBI Taxonomy" id="7232"/>
    <lineage>
        <taxon>Eukaryota</taxon>
        <taxon>Metazoa</taxon>
        <taxon>Ecdysozoa</taxon>
        <taxon>Arthropoda</taxon>
        <taxon>Hexapoda</taxon>
        <taxon>Insecta</taxon>
        <taxon>Pterygota</taxon>
        <taxon>Neoptera</taxon>
        <taxon>Endopterygota</taxon>
        <taxon>Diptera</taxon>
        <taxon>Brachycera</taxon>
        <taxon>Muscomorpha</taxon>
        <taxon>Ephydroidea</taxon>
        <taxon>Drosophilidae</taxon>
        <taxon>Drosophila</taxon>
    </lineage>
</organism>
<evidence type="ECO:0000259" key="7">
    <source>
        <dbReference type="Pfam" id="PF17681"/>
    </source>
</evidence>
<dbReference type="CDD" id="cd22572">
    <property type="entry name" value="GCP5_NTD"/>
    <property type="match status" value="1"/>
</dbReference>
<dbReference type="STRING" id="7232.A0A484AW41"/>
<evidence type="ECO:0000313" key="9">
    <source>
        <dbReference type="Proteomes" id="UP000295192"/>
    </source>
</evidence>
<dbReference type="KEGG" id="dnv:108656915"/>
<evidence type="ECO:0000256" key="4">
    <source>
        <dbReference type="ARBA" id="ARBA00023212"/>
    </source>
</evidence>
<comment type="subcellular location">
    <subcellularLocation>
        <location evidence="5">Cytoplasm</location>
        <location evidence="5">Cytoskeleton</location>
        <location evidence="5">Microtubule organizing center</location>
    </subcellularLocation>
</comment>
<dbReference type="Pfam" id="PF17681">
    <property type="entry name" value="GCP_N_terminal"/>
    <property type="match status" value="1"/>
</dbReference>
<dbReference type="EMBL" id="LSRL02000524">
    <property type="protein sequence ID" value="TDG40624.1"/>
    <property type="molecule type" value="Genomic_DNA"/>
</dbReference>
<dbReference type="AlphaFoldDB" id="A0A484AW41"/>
<dbReference type="GO" id="GO:0051011">
    <property type="term" value="F:microtubule minus-end binding"/>
    <property type="evidence" value="ECO:0007669"/>
    <property type="project" value="TreeGrafter"/>
</dbReference>
<evidence type="ECO:0000256" key="1">
    <source>
        <dbReference type="ARBA" id="ARBA00010337"/>
    </source>
</evidence>
<proteinExistence type="inferred from homology"/>
<dbReference type="InterPro" id="IPR041470">
    <property type="entry name" value="GCP_N"/>
</dbReference>